<name>A0A9W6W8X1_CANBO</name>
<evidence type="ECO:0000259" key="7">
    <source>
        <dbReference type="PROSITE" id="PS51512"/>
    </source>
</evidence>
<feature type="compositionally biased region" description="Acidic residues" evidence="5">
    <location>
        <begin position="334"/>
        <end position="350"/>
    </location>
</feature>
<comment type="similarity">
    <text evidence="2">Belongs to the EDC3 family.</text>
</comment>
<dbReference type="GO" id="GO:0031087">
    <property type="term" value="P:deadenylation-independent decapping of nuclear-transcribed mRNA"/>
    <property type="evidence" value="ECO:0007669"/>
    <property type="project" value="TreeGrafter"/>
</dbReference>
<dbReference type="AlphaFoldDB" id="A0A9W6W8X1"/>
<comment type="caution">
    <text evidence="8">The sequence shown here is derived from an EMBL/GenBank/DDBJ whole genome shotgun (WGS) entry which is preliminary data.</text>
</comment>
<evidence type="ECO:0000256" key="3">
    <source>
        <dbReference type="ARBA" id="ARBA00015797"/>
    </source>
</evidence>
<dbReference type="Pfam" id="PF09532">
    <property type="entry name" value="FDF"/>
    <property type="match status" value="1"/>
</dbReference>
<evidence type="ECO:0000256" key="1">
    <source>
        <dbReference type="ARBA" id="ARBA00004201"/>
    </source>
</evidence>
<dbReference type="EMBL" id="BSXN01000520">
    <property type="protein sequence ID" value="GME68890.1"/>
    <property type="molecule type" value="Genomic_DNA"/>
</dbReference>
<accession>A0A9W6W8X1</accession>
<dbReference type="InterPro" id="IPR025762">
    <property type="entry name" value="DFDF"/>
</dbReference>
<dbReference type="InterPro" id="IPR036652">
    <property type="entry name" value="YjeF_N_dom_sf"/>
</dbReference>
<evidence type="ECO:0000313" key="9">
    <source>
        <dbReference type="Proteomes" id="UP001165120"/>
    </source>
</evidence>
<dbReference type="PROSITE" id="PS51512">
    <property type="entry name" value="DFDF"/>
    <property type="match status" value="1"/>
</dbReference>
<feature type="domain" description="YjeF N-terminal" evidence="6">
    <location>
        <begin position="401"/>
        <end position="642"/>
    </location>
</feature>
<dbReference type="InterPro" id="IPR019050">
    <property type="entry name" value="FDF_dom"/>
</dbReference>
<evidence type="ECO:0000256" key="2">
    <source>
        <dbReference type="ARBA" id="ARBA00006610"/>
    </source>
</evidence>
<evidence type="ECO:0000313" key="8">
    <source>
        <dbReference type="EMBL" id="GME68890.1"/>
    </source>
</evidence>
<dbReference type="PANTHER" id="PTHR13612">
    <property type="entry name" value="ENHANCER OF MRNA-DECAPPING PROTEIN 3"/>
    <property type="match status" value="1"/>
</dbReference>
<keyword evidence="9" id="KW-1185">Reference proteome</keyword>
<protein>
    <recommendedName>
        <fullName evidence="3">Enhancer of mRNA-decapping protein 3</fullName>
    </recommendedName>
</protein>
<evidence type="ECO:0000256" key="5">
    <source>
        <dbReference type="SAM" id="MobiDB-lite"/>
    </source>
</evidence>
<feature type="region of interest" description="Disordered" evidence="5">
    <location>
        <begin position="146"/>
        <end position="171"/>
    </location>
</feature>
<feature type="region of interest" description="Disordered" evidence="5">
    <location>
        <begin position="44"/>
        <end position="131"/>
    </location>
</feature>
<dbReference type="Pfam" id="PF03853">
    <property type="entry name" value="YjeF_N"/>
    <property type="match status" value="1"/>
</dbReference>
<dbReference type="InterPro" id="IPR004443">
    <property type="entry name" value="YjeF_N_dom"/>
</dbReference>
<feature type="compositionally biased region" description="Basic and acidic residues" evidence="5">
    <location>
        <begin position="319"/>
        <end position="333"/>
    </location>
</feature>
<dbReference type="GO" id="GO:0003729">
    <property type="term" value="F:mRNA binding"/>
    <property type="evidence" value="ECO:0007669"/>
    <property type="project" value="TreeGrafter"/>
</dbReference>
<evidence type="ECO:0000259" key="6">
    <source>
        <dbReference type="PROSITE" id="PS51385"/>
    </source>
</evidence>
<reference evidence="8" key="1">
    <citation type="submission" date="2023-04" db="EMBL/GenBank/DDBJ databases">
        <title>Candida boidinii NBRC 10035.</title>
        <authorList>
            <person name="Ichikawa N."/>
            <person name="Sato H."/>
            <person name="Tonouchi N."/>
        </authorList>
    </citation>
    <scope>NUCLEOTIDE SEQUENCE</scope>
    <source>
        <strain evidence="8">NBRC 10035</strain>
    </source>
</reference>
<sequence>MSQFVNYTVELILNDDSDTKLQGIIKKIVDKNIVISNVTYLSGNSDLKSSDSNGNTNGNDNSNITINGSKIKDLKVISLPPVSNKKKNKSSKDTKNNNNNNNNNNEAKKKDKSKKKLDSFEDTDIDNYDNNENEYDFVKQTQQFQNQYHNNNGGGNGNSNGYSNNNNDYRSKDIDWDTDNISKIKSSQEFDFASNLQKFDKLSVFKELSENDKIDPSHRLVSHNKLPQKTKYDNDEMIINKKKDTWDDITTNSTTNITTPTNGKSVNNSNNGIQFTAAPGSAISTANATRNTTPDLLDILQKRLPFKSSASPYPLDVSTRGDDVDDGHDHHDDHDDDDDDDDDDEDEFSDAYEPNNHKAIPPPVPPVVRRNTSITLSSLNTYSFKSLNENEIIPTCSPIQLLEIENTSIKTFGSSELIFSENAGRNISELIINIFGGNSSNRISNSNHNSPPLMLILAGNNRSGARAIATGRHLFNHGIRVITFLLYSKDYSDDDLSPIVTQQLTSFESIGGKVCNTMKELKELLSKIDSPLEFILDGLQSFDNNLSDLIGQELSLAISLVNWCNSSNVNMMSIDLPSGLDPGSGQSNDTGPSAIPYLYSKWIVSLGLPISALTNSYKMGVVSKNDWIHYLIDISIPKKVYGTKGSFRKFDRLWFTNNYSTVLEIIES</sequence>
<dbReference type="SUPFAM" id="SSF64153">
    <property type="entry name" value="YjeF N-terminal domain-like"/>
    <property type="match status" value="1"/>
</dbReference>
<dbReference type="Gene3D" id="3.40.50.10260">
    <property type="entry name" value="YjeF N-terminal domain"/>
    <property type="match status" value="1"/>
</dbReference>
<dbReference type="GO" id="GO:0000932">
    <property type="term" value="C:P-body"/>
    <property type="evidence" value="ECO:0007669"/>
    <property type="project" value="UniProtKB-SubCell"/>
</dbReference>
<comment type="subcellular location">
    <subcellularLocation>
        <location evidence="1">Cytoplasm</location>
        <location evidence="1">P-body</location>
    </subcellularLocation>
</comment>
<dbReference type="PROSITE" id="PS51385">
    <property type="entry name" value="YJEF_N"/>
    <property type="match status" value="1"/>
</dbReference>
<keyword evidence="4" id="KW-0963">Cytoplasm</keyword>
<gene>
    <name evidence="8" type="ORF">Cboi02_000193200</name>
</gene>
<dbReference type="Proteomes" id="UP001165120">
    <property type="component" value="Unassembled WGS sequence"/>
</dbReference>
<feature type="domain" description="DFDF" evidence="7">
    <location>
        <begin position="178"/>
        <end position="214"/>
    </location>
</feature>
<dbReference type="PANTHER" id="PTHR13612:SF0">
    <property type="entry name" value="ENHANCER OF MRNA-DECAPPING PROTEIN 3"/>
    <property type="match status" value="1"/>
</dbReference>
<feature type="compositionally biased region" description="Low complexity" evidence="5">
    <location>
        <begin position="50"/>
        <end position="69"/>
    </location>
</feature>
<evidence type="ECO:0000256" key="4">
    <source>
        <dbReference type="ARBA" id="ARBA00022490"/>
    </source>
</evidence>
<dbReference type="GO" id="GO:0033962">
    <property type="term" value="P:P-body assembly"/>
    <property type="evidence" value="ECO:0007669"/>
    <property type="project" value="TreeGrafter"/>
</dbReference>
<feature type="region of interest" description="Disordered" evidence="5">
    <location>
        <begin position="308"/>
        <end position="369"/>
    </location>
</feature>
<dbReference type="SMART" id="SM01199">
    <property type="entry name" value="FDF"/>
    <property type="match status" value="1"/>
</dbReference>
<feature type="compositionally biased region" description="Low complexity" evidence="5">
    <location>
        <begin position="96"/>
        <end position="105"/>
    </location>
</feature>
<organism evidence="8 9">
    <name type="scientific">Candida boidinii</name>
    <name type="common">Yeast</name>
    <dbReference type="NCBI Taxonomy" id="5477"/>
    <lineage>
        <taxon>Eukaryota</taxon>
        <taxon>Fungi</taxon>
        <taxon>Dikarya</taxon>
        <taxon>Ascomycota</taxon>
        <taxon>Saccharomycotina</taxon>
        <taxon>Pichiomycetes</taxon>
        <taxon>Pichiales</taxon>
        <taxon>Pichiaceae</taxon>
        <taxon>Ogataea</taxon>
        <taxon>Ogataea/Candida clade</taxon>
    </lineage>
</organism>
<feature type="compositionally biased region" description="Acidic residues" evidence="5">
    <location>
        <begin position="120"/>
        <end position="131"/>
    </location>
</feature>
<proteinExistence type="inferred from homology"/>